<sequence>MAKKKLSYKNAVEEIESIVDKIENGEPDVDELAELVKRAAGLIKECKVKLKGTEDSLSETLEELE</sequence>
<dbReference type="RefSeq" id="WP_202243615.1">
    <property type="nucleotide sequence ID" value="NZ_JAESIY010000003.1"/>
</dbReference>
<evidence type="ECO:0000313" key="8">
    <source>
        <dbReference type="Proteomes" id="UP000659388"/>
    </source>
</evidence>
<dbReference type="InterPro" id="IPR037004">
    <property type="entry name" value="Exonuc_VII_ssu_sf"/>
</dbReference>
<dbReference type="SUPFAM" id="SSF116842">
    <property type="entry name" value="XseB-like"/>
    <property type="match status" value="1"/>
</dbReference>
<organism evidence="7 8">
    <name type="scientific">Fulvivirga sediminis</name>
    <dbReference type="NCBI Taxonomy" id="2803949"/>
    <lineage>
        <taxon>Bacteria</taxon>
        <taxon>Pseudomonadati</taxon>
        <taxon>Bacteroidota</taxon>
        <taxon>Cytophagia</taxon>
        <taxon>Cytophagales</taxon>
        <taxon>Fulvivirgaceae</taxon>
        <taxon>Fulvivirga</taxon>
    </lineage>
</organism>
<comment type="caution">
    <text evidence="7">The sequence shown here is derived from an EMBL/GenBank/DDBJ whole genome shotgun (WGS) entry which is preliminary data.</text>
</comment>
<evidence type="ECO:0000313" key="7">
    <source>
        <dbReference type="EMBL" id="MBL3655944.1"/>
    </source>
</evidence>
<name>A0A937JYR7_9BACT</name>
<dbReference type="GO" id="GO:0009318">
    <property type="term" value="C:exodeoxyribonuclease VII complex"/>
    <property type="evidence" value="ECO:0007669"/>
    <property type="project" value="UniProtKB-UniRule"/>
</dbReference>
<evidence type="ECO:0000256" key="3">
    <source>
        <dbReference type="ARBA" id="ARBA00022722"/>
    </source>
</evidence>
<accession>A0A937JYR7</accession>
<dbReference type="GO" id="GO:0006308">
    <property type="term" value="P:DNA catabolic process"/>
    <property type="evidence" value="ECO:0007669"/>
    <property type="project" value="UniProtKB-UniRule"/>
</dbReference>
<evidence type="ECO:0000256" key="5">
    <source>
        <dbReference type="ARBA" id="ARBA00022839"/>
    </source>
</evidence>
<keyword evidence="4 7" id="KW-0378">Hydrolase</keyword>
<dbReference type="Proteomes" id="UP000659388">
    <property type="component" value="Unassembled WGS sequence"/>
</dbReference>
<gene>
    <name evidence="7" type="primary">xseB</name>
    <name evidence="7" type="ORF">JL102_07365</name>
</gene>
<dbReference type="Gene3D" id="1.10.287.1040">
    <property type="entry name" value="Exonuclease VII, small subunit"/>
    <property type="match status" value="1"/>
</dbReference>
<dbReference type="AlphaFoldDB" id="A0A937JYR7"/>
<evidence type="ECO:0000256" key="1">
    <source>
        <dbReference type="ARBA" id="ARBA00009998"/>
    </source>
</evidence>
<protein>
    <recommendedName>
        <fullName evidence="6">Exodeoxyribonuclease VII small subunit</fullName>
        <ecNumber evidence="6">3.1.11.6</ecNumber>
    </recommendedName>
</protein>
<dbReference type="GO" id="GO:0008855">
    <property type="term" value="F:exodeoxyribonuclease VII activity"/>
    <property type="evidence" value="ECO:0007669"/>
    <property type="project" value="UniProtKB-UniRule"/>
</dbReference>
<evidence type="ECO:0000256" key="4">
    <source>
        <dbReference type="ARBA" id="ARBA00022801"/>
    </source>
</evidence>
<keyword evidence="8" id="KW-1185">Reference proteome</keyword>
<reference evidence="7" key="1">
    <citation type="submission" date="2021-01" db="EMBL/GenBank/DDBJ databases">
        <title>Fulvivirga kasyanovii gen. nov., sp nov., a novel member of the phylum Bacteroidetes isolated from seawater in a mussel farm.</title>
        <authorList>
            <person name="Zhao L.-H."/>
            <person name="Wang Z.-J."/>
        </authorList>
    </citation>
    <scope>NUCLEOTIDE SEQUENCE</scope>
    <source>
        <strain evidence="7">2943</strain>
    </source>
</reference>
<dbReference type="NCBIfam" id="TIGR01280">
    <property type="entry name" value="xseB"/>
    <property type="match status" value="1"/>
</dbReference>
<keyword evidence="3" id="KW-0540">Nuclease</keyword>
<keyword evidence="5" id="KW-0269">Exonuclease</keyword>
<dbReference type="InterPro" id="IPR003761">
    <property type="entry name" value="Exonuc_VII_S"/>
</dbReference>
<dbReference type="EMBL" id="JAESIY010000003">
    <property type="protein sequence ID" value="MBL3655944.1"/>
    <property type="molecule type" value="Genomic_DNA"/>
</dbReference>
<evidence type="ECO:0000256" key="6">
    <source>
        <dbReference type="NCBIfam" id="TIGR01280"/>
    </source>
</evidence>
<dbReference type="EC" id="3.1.11.6" evidence="6"/>
<evidence type="ECO:0000256" key="2">
    <source>
        <dbReference type="ARBA" id="ARBA00022490"/>
    </source>
</evidence>
<proteinExistence type="inferred from homology"/>
<dbReference type="Pfam" id="PF02609">
    <property type="entry name" value="Exonuc_VII_S"/>
    <property type="match status" value="1"/>
</dbReference>
<comment type="similarity">
    <text evidence="1">Belongs to the XseB family.</text>
</comment>
<keyword evidence="2" id="KW-0963">Cytoplasm</keyword>